<comment type="caution">
    <text evidence="2">The sequence shown here is derived from an EMBL/GenBank/DDBJ whole genome shotgun (WGS) entry which is preliminary data.</text>
</comment>
<gene>
    <name evidence="2" type="ORF">L613_005500000080</name>
</gene>
<accession>A0A562D794</accession>
<reference evidence="2 3" key="1">
    <citation type="submission" date="2019-07" db="EMBL/GenBank/DDBJ databases">
        <title>Genome sequencing of lignin-degrading bacterial isolates.</title>
        <authorList>
            <person name="Gladden J."/>
        </authorList>
    </citation>
    <scope>NUCLEOTIDE SEQUENCE [LARGE SCALE GENOMIC DNA]</scope>
    <source>
        <strain evidence="2 3">J19</strain>
    </source>
</reference>
<dbReference type="Pfam" id="PF13264">
    <property type="entry name" value="DUF4055"/>
    <property type="match status" value="1"/>
</dbReference>
<sequence length="458" mass="50257">MTTDYTHPDYDKFKPLWDKVRDACAGEDEVKAKGKTYLPDPDETGEDAPRRYEAYKRRATYLNATGRTLEGLIGVAYANWPQIECKYPILLEDADGSGVGLIGQSQAVLSDVLQTARAGLLADWTRGDGIRRSRTVAELERLGRRPFVAAYKAEQILTWERQGTALTRVVLAEQEESHEDGKVVFYPRLRELLLTAKGYTIQVWVKYTSAQYTLKDTIEVGLPYIPFTFVGAVSNDANPGKPPLLDLANLNFAHYRNSADYEESAFLMGQPQLVISGVTDEWKEQTGPVTFGSRKALVLPVGGSATLLQAEANTLAKEAMADKERLMAMLGARLVAPGEAPKTAAQSNAETKAAYSVLSLACDNVSEAYTRVLRWLETWGTNGQSKASFAIDTRFNDLSLDANAIRETVAAWQAGIIPQSDAWAVLRRLGVIDQGKTDEQLAGEIEAQGPGLNLDEVA</sequence>
<dbReference type="EMBL" id="VLJS01000086">
    <property type="protein sequence ID" value="TWH05603.1"/>
    <property type="molecule type" value="Genomic_DNA"/>
</dbReference>
<feature type="domain" description="DUF4055" evidence="1">
    <location>
        <begin position="243"/>
        <end position="379"/>
    </location>
</feature>
<evidence type="ECO:0000313" key="3">
    <source>
        <dbReference type="Proteomes" id="UP000321583"/>
    </source>
</evidence>
<name>A0A562D794_9GAMM</name>
<protein>
    <submittedName>
        <fullName evidence="2">Uncharacterized protein DUF4055</fullName>
    </submittedName>
</protein>
<dbReference type="AlphaFoldDB" id="A0A562D794"/>
<proteinExistence type="predicted"/>
<keyword evidence="3" id="KW-1185">Reference proteome</keyword>
<evidence type="ECO:0000313" key="2">
    <source>
        <dbReference type="EMBL" id="TWH05603.1"/>
    </source>
</evidence>
<dbReference type="OrthoDB" id="6668483at2"/>
<organism evidence="2 3">
    <name type="scientific">Pseudoxanthomonas taiwanensis J19</name>
    <dbReference type="NCBI Taxonomy" id="935569"/>
    <lineage>
        <taxon>Bacteria</taxon>
        <taxon>Pseudomonadati</taxon>
        <taxon>Pseudomonadota</taxon>
        <taxon>Gammaproteobacteria</taxon>
        <taxon>Lysobacterales</taxon>
        <taxon>Lysobacteraceae</taxon>
        <taxon>Pseudoxanthomonas</taxon>
    </lineage>
</organism>
<evidence type="ECO:0000259" key="1">
    <source>
        <dbReference type="Pfam" id="PF13264"/>
    </source>
</evidence>
<dbReference type="RefSeq" id="WP_125111754.1">
    <property type="nucleotide sequence ID" value="NZ_VLJS01000086.1"/>
</dbReference>
<dbReference type="Proteomes" id="UP000321583">
    <property type="component" value="Unassembled WGS sequence"/>
</dbReference>
<dbReference type="InterPro" id="IPR025129">
    <property type="entry name" value="DUF4055"/>
</dbReference>